<reference evidence="4" key="1">
    <citation type="submission" date="2021-01" db="EMBL/GenBank/DDBJ databases">
        <authorList>
            <person name="Li R."/>
            <person name="Bekaert M."/>
        </authorList>
    </citation>
    <scope>NUCLEOTIDE SEQUENCE</scope>
    <source>
        <strain evidence="4">Farmed</strain>
    </source>
</reference>
<dbReference type="Proteomes" id="UP000597762">
    <property type="component" value="Unassembled WGS sequence"/>
</dbReference>
<feature type="compositionally biased region" description="Polar residues" evidence="2">
    <location>
        <begin position="127"/>
        <end position="138"/>
    </location>
</feature>
<dbReference type="InterPro" id="IPR019371">
    <property type="entry name" value="KxDL_dom"/>
</dbReference>
<dbReference type="GO" id="GO:0099078">
    <property type="term" value="C:BORC complex"/>
    <property type="evidence" value="ECO:0007669"/>
    <property type="project" value="TreeGrafter"/>
</dbReference>
<dbReference type="AlphaFoldDB" id="A0A812CEB2"/>
<feature type="compositionally biased region" description="Polar residues" evidence="2">
    <location>
        <begin position="145"/>
        <end position="164"/>
    </location>
</feature>
<accession>A0A812CEB2</accession>
<keyword evidence="5" id="KW-1185">Reference proteome</keyword>
<gene>
    <name evidence="4" type="ORF">SPHA_37661</name>
</gene>
<dbReference type="GO" id="GO:0032418">
    <property type="term" value="P:lysosome localization"/>
    <property type="evidence" value="ECO:0007669"/>
    <property type="project" value="TreeGrafter"/>
</dbReference>
<dbReference type="OrthoDB" id="10258877at2759"/>
<protein>
    <submittedName>
        <fullName evidence="4">KXD1</fullName>
    </submittedName>
</protein>
<feature type="region of interest" description="Disordered" evidence="2">
    <location>
        <begin position="123"/>
        <end position="164"/>
    </location>
</feature>
<evidence type="ECO:0000259" key="3">
    <source>
        <dbReference type="Pfam" id="PF10241"/>
    </source>
</evidence>
<proteinExistence type="inferred from homology"/>
<dbReference type="Pfam" id="PF10241">
    <property type="entry name" value="KxDL"/>
    <property type="match status" value="1"/>
</dbReference>
<name>A0A812CEB2_ACAPH</name>
<dbReference type="InterPro" id="IPR039843">
    <property type="entry name" value="KXD1-like"/>
</dbReference>
<comment type="caution">
    <text evidence="4">The sequence shown here is derived from an EMBL/GenBank/DDBJ whole genome shotgun (WGS) entry which is preliminary data.</text>
</comment>
<sequence>MSDNNIRSFSGEDYATAFTKALTCQINKEDVSCMVQTQKEMLSRYEKTNEMLINFNLLSSSRYEATCHKFKKDTLLLYEMKKDLDAVFKRIRNLKQRLSKIYPDAFSACSNVYLNVLETGENDDSFSQDTASTSSRTLDSAVLPSPSSASDHHTGNGQTAQANN</sequence>
<comment type="similarity">
    <text evidence="1">Belongs to the KXD1 family.</text>
</comment>
<evidence type="ECO:0000256" key="2">
    <source>
        <dbReference type="SAM" id="MobiDB-lite"/>
    </source>
</evidence>
<evidence type="ECO:0000256" key="1">
    <source>
        <dbReference type="ARBA" id="ARBA00005913"/>
    </source>
</evidence>
<dbReference type="PANTHER" id="PTHR13511">
    <property type="entry name" value="KXDL MOTIF-CONTAINING PROTEIN 1"/>
    <property type="match status" value="1"/>
</dbReference>
<evidence type="ECO:0000313" key="5">
    <source>
        <dbReference type="Proteomes" id="UP000597762"/>
    </source>
</evidence>
<dbReference type="PANTHER" id="PTHR13511:SF0">
    <property type="entry name" value="KXDL MOTIF-CONTAINING PROTEIN 1"/>
    <property type="match status" value="1"/>
</dbReference>
<organism evidence="4 5">
    <name type="scientific">Acanthosepion pharaonis</name>
    <name type="common">Pharaoh cuttlefish</name>
    <name type="synonym">Sepia pharaonis</name>
    <dbReference type="NCBI Taxonomy" id="158019"/>
    <lineage>
        <taxon>Eukaryota</taxon>
        <taxon>Metazoa</taxon>
        <taxon>Spiralia</taxon>
        <taxon>Lophotrochozoa</taxon>
        <taxon>Mollusca</taxon>
        <taxon>Cephalopoda</taxon>
        <taxon>Coleoidea</taxon>
        <taxon>Decapodiformes</taxon>
        <taxon>Sepiida</taxon>
        <taxon>Sepiina</taxon>
        <taxon>Sepiidae</taxon>
        <taxon>Acanthosepion</taxon>
    </lineage>
</organism>
<evidence type="ECO:0000313" key="4">
    <source>
        <dbReference type="EMBL" id="CAE1272392.1"/>
    </source>
</evidence>
<feature type="domain" description="KxDL" evidence="3">
    <location>
        <begin position="22"/>
        <end position="106"/>
    </location>
</feature>
<dbReference type="EMBL" id="CAHIKZ030001682">
    <property type="protein sequence ID" value="CAE1272392.1"/>
    <property type="molecule type" value="Genomic_DNA"/>
</dbReference>